<evidence type="ECO:0000313" key="6">
    <source>
        <dbReference type="EMBL" id="NDU94206.1"/>
    </source>
</evidence>
<dbReference type="CDD" id="cd00635">
    <property type="entry name" value="PLPDE_III_YBL036c_like"/>
    <property type="match status" value="1"/>
</dbReference>
<evidence type="ECO:0000256" key="3">
    <source>
        <dbReference type="PIRSR" id="PIRSR004848-1"/>
    </source>
</evidence>
<gene>
    <name evidence="6" type="ORF">GK108_04915</name>
</gene>
<dbReference type="Proteomes" id="UP000474175">
    <property type="component" value="Unassembled WGS sequence"/>
</dbReference>
<dbReference type="HAMAP" id="MF_02087">
    <property type="entry name" value="PLP_homeostasis"/>
    <property type="match status" value="1"/>
</dbReference>
<comment type="similarity">
    <text evidence="2 4">Belongs to the pyridoxal phosphate-binding protein YggS/PROSC family.</text>
</comment>
<comment type="cofactor">
    <cofactor evidence="3">
        <name>pyridoxal 5'-phosphate</name>
        <dbReference type="ChEBI" id="CHEBI:597326"/>
    </cofactor>
</comment>
<feature type="domain" description="Alanine racemase N-terminal" evidence="5">
    <location>
        <begin position="2"/>
        <end position="217"/>
    </location>
</feature>
<evidence type="ECO:0000259" key="5">
    <source>
        <dbReference type="Pfam" id="PF01168"/>
    </source>
</evidence>
<keyword evidence="1 2" id="KW-0663">Pyridoxal phosphate</keyword>
<dbReference type="PIRSF" id="PIRSF004848">
    <property type="entry name" value="YBL036c_PLPDEIII"/>
    <property type="match status" value="1"/>
</dbReference>
<dbReference type="RefSeq" id="WP_163943855.1">
    <property type="nucleotide sequence ID" value="NZ_JAAFZH010000001.1"/>
</dbReference>
<dbReference type="Pfam" id="PF01168">
    <property type="entry name" value="Ala_racemase_N"/>
    <property type="match status" value="1"/>
</dbReference>
<evidence type="ECO:0000256" key="4">
    <source>
        <dbReference type="RuleBase" id="RU004514"/>
    </source>
</evidence>
<dbReference type="EMBL" id="JAAFZH010000001">
    <property type="protein sequence ID" value="NDU94206.1"/>
    <property type="molecule type" value="Genomic_DNA"/>
</dbReference>
<dbReference type="NCBIfam" id="TIGR00044">
    <property type="entry name" value="YggS family pyridoxal phosphate-dependent enzyme"/>
    <property type="match status" value="1"/>
</dbReference>
<name>A0A6L9L128_9BACT</name>
<dbReference type="FunFam" id="3.20.20.10:FF:000018">
    <property type="entry name" value="Pyridoxal phosphate homeostasis protein"/>
    <property type="match status" value="1"/>
</dbReference>
<evidence type="ECO:0000313" key="7">
    <source>
        <dbReference type="Proteomes" id="UP000474175"/>
    </source>
</evidence>
<keyword evidence="7" id="KW-1185">Reference proteome</keyword>
<proteinExistence type="inferred from homology"/>
<dbReference type="SUPFAM" id="SSF51419">
    <property type="entry name" value="PLP-binding barrel"/>
    <property type="match status" value="1"/>
</dbReference>
<reference evidence="6 7" key="1">
    <citation type="submission" date="2020-02" db="EMBL/GenBank/DDBJ databases">
        <title>Draft genome sequence of two Spirosoma agri KCTC 52727 and Spirosoma terrae KCTC 52035.</title>
        <authorList>
            <person name="Rojas J."/>
            <person name="Ambika Manirajan B."/>
            <person name="Suarez C."/>
            <person name="Ratering S."/>
            <person name="Schnell S."/>
        </authorList>
    </citation>
    <scope>NUCLEOTIDE SEQUENCE [LARGE SCALE GENOMIC DNA]</scope>
    <source>
        <strain evidence="6 7">KCTC 52035</strain>
    </source>
</reference>
<dbReference type="AlphaFoldDB" id="A0A6L9L128"/>
<dbReference type="Gene3D" id="3.20.20.10">
    <property type="entry name" value="Alanine racemase"/>
    <property type="match status" value="1"/>
</dbReference>
<evidence type="ECO:0000256" key="1">
    <source>
        <dbReference type="ARBA" id="ARBA00022898"/>
    </source>
</evidence>
<feature type="modified residue" description="N6-(pyridoxal phosphate)lysine" evidence="2 3">
    <location>
        <position position="24"/>
    </location>
</feature>
<comment type="caution">
    <text evidence="6">The sequence shown here is derived from an EMBL/GenBank/DDBJ whole genome shotgun (WGS) entry which is preliminary data.</text>
</comment>
<sequence>MIADNIRQIEAELGGRAELIAVTKTKPVEMLREAYDAGCRKFGENKVQEMVDKQPQLPDDVAWHLIGHLQSNKVKYIVPFVTLIHSVDSLKLLQEINKQAAKHDRVIDCLLQIYIADEETKFGLSTDEAEQLLNDPNLETLTHVKIVGLMGLATNTDDENKIRLEFRGLKQLYDKLATSTRANVCFSELSMGMSGDYQIAVEEGSTLVRVGSAIFGSRMY</sequence>
<dbReference type="PANTHER" id="PTHR10146:SF14">
    <property type="entry name" value="PYRIDOXAL PHOSPHATE HOMEOSTASIS PROTEIN"/>
    <property type="match status" value="1"/>
</dbReference>
<protein>
    <recommendedName>
        <fullName evidence="2">Pyridoxal phosphate homeostasis protein</fullName>
        <shortName evidence="2">PLP homeostasis protein</shortName>
    </recommendedName>
</protein>
<dbReference type="InterPro" id="IPR011078">
    <property type="entry name" value="PyrdxlP_homeostasis"/>
</dbReference>
<evidence type="ECO:0000256" key="2">
    <source>
        <dbReference type="HAMAP-Rule" id="MF_02087"/>
    </source>
</evidence>
<dbReference type="PANTHER" id="PTHR10146">
    <property type="entry name" value="PROLINE SYNTHETASE CO-TRANSCRIBED BACTERIAL HOMOLOG PROTEIN"/>
    <property type="match status" value="1"/>
</dbReference>
<dbReference type="InterPro" id="IPR029066">
    <property type="entry name" value="PLP-binding_barrel"/>
</dbReference>
<dbReference type="GO" id="GO:0030170">
    <property type="term" value="F:pyridoxal phosphate binding"/>
    <property type="evidence" value="ECO:0007669"/>
    <property type="project" value="UniProtKB-UniRule"/>
</dbReference>
<comment type="function">
    <text evidence="2">Pyridoxal 5'-phosphate (PLP)-binding protein, which is involved in PLP homeostasis.</text>
</comment>
<dbReference type="InterPro" id="IPR001608">
    <property type="entry name" value="Ala_racemase_N"/>
</dbReference>
<organism evidence="6 7">
    <name type="scientific">Spirosoma terrae</name>
    <dbReference type="NCBI Taxonomy" id="1968276"/>
    <lineage>
        <taxon>Bacteria</taxon>
        <taxon>Pseudomonadati</taxon>
        <taxon>Bacteroidota</taxon>
        <taxon>Cytophagia</taxon>
        <taxon>Cytophagales</taxon>
        <taxon>Cytophagaceae</taxon>
        <taxon>Spirosoma</taxon>
    </lineage>
</organism>
<accession>A0A6L9L128</accession>